<comment type="caution">
    <text evidence="2">The sequence shown here is derived from an EMBL/GenBank/DDBJ whole genome shotgun (WGS) entry which is preliminary data.</text>
</comment>
<proteinExistence type="predicted"/>
<name>A0ABU4US48_9PSEU</name>
<dbReference type="InterPro" id="IPR014747">
    <property type="entry name" value="Bac_photo_RC_H_C"/>
</dbReference>
<dbReference type="Proteomes" id="UP001285352">
    <property type="component" value="Unassembled WGS sequence"/>
</dbReference>
<gene>
    <name evidence="2" type="ORF">SK854_09035</name>
</gene>
<dbReference type="RefSeq" id="WP_319974550.1">
    <property type="nucleotide sequence ID" value="NZ_JAXAVU010000004.1"/>
</dbReference>
<dbReference type="SUPFAM" id="SSF50346">
    <property type="entry name" value="PRC-barrel domain"/>
    <property type="match status" value="1"/>
</dbReference>
<dbReference type="Gene3D" id="3.90.50.10">
    <property type="entry name" value="Photosynthetic Reaction Center, subunit H, domain 2"/>
    <property type="match status" value="1"/>
</dbReference>
<organism evidence="2 3">
    <name type="scientific">Lentzea sokolovensis</name>
    <dbReference type="NCBI Taxonomy" id="3095429"/>
    <lineage>
        <taxon>Bacteria</taxon>
        <taxon>Bacillati</taxon>
        <taxon>Actinomycetota</taxon>
        <taxon>Actinomycetes</taxon>
        <taxon>Pseudonocardiales</taxon>
        <taxon>Pseudonocardiaceae</taxon>
        <taxon>Lentzea</taxon>
    </lineage>
</organism>
<dbReference type="EMBL" id="JAXAVU010000004">
    <property type="protein sequence ID" value="MDX8142254.1"/>
    <property type="molecule type" value="Genomic_DNA"/>
</dbReference>
<accession>A0ABU4US48</accession>
<protein>
    <submittedName>
        <fullName evidence="2">PRC-barrel domain containing protein</fullName>
    </submittedName>
</protein>
<feature type="compositionally biased region" description="Basic and acidic residues" evidence="1">
    <location>
        <begin position="87"/>
        <end position="98"/>
    </location>
</feature>
<sequence length="131" mass="15130">MQPVPFMPWVWRDPSWADEPDQDLADRPDTGLIGYDVEATDGGIGKIDQDNAKVPHDCLMVDTGPWIFGHRVVLPVGTVRHVDHEERKVHVDRTKEQIKNAPEYDPDDHEGYRSRTDDYYAESYRLMPPML</sequence>
<evidence type="ECO:0000313" key="3">
    <source>
        <dbReference type="Proteomes" id="UP001285352"/>
    </source>
</evidence>
<evidence type="ECO:0000313" key="2">
    <source>
        <dbReference type="EMBL" id="MDX8142254.1"/>
    </source>
</evidence>
<keyword evidence="3" id="KW-1185">Reference proteome</keyword>
<dbReference type="InterPro" id="IPR011033">
    <property type="entry name" value="PRC_barrel-like_sf"/>
</dbReference>
<evidence type="ECO:0000256" key="1">
    <source>
        <dbReference type="SAM" id="MobiDB-lite"/>
    </source>
</evidence>
<feature type="region of interest" description="Disordered" evidence="1">
    <location>
        <begin position="87"/>
        <end position="114"/>
    </location>
</feature>
<reference evidence="2 3" key="2">
    <citation type="submission" date="2023-11" db="EMBL/GenBank/DDBJ databases">
        <authorList>
            <person name="Lara A.C."/>
            <person name="Chronakova A."/>
        </authorList>
    </citation>
    <scope>NUCLEOTIDE SEQUENCE [LARGE SCALE GENOMIC DNA]</scope>
    <source>
        <strain evidence="2 3">BCCO 10_0061</strain>
    </source>
</reference>
<reference evidence="2 3" key="1">
    <citation type="submission" date="2023-11" db="EMBL/GenBank/DDBJ databases">
        <title>Lentzea sokolovensis, sp. nov., Lentzea kristufkii, sp. nov., and Lentzea miocenensis, sp. nov., rare actinobacteria from Sokolov Coal Basin, Miocene lacustrine sediment, Czech Republic.</title>
        <authorList>
            <person name="Lara A."/>
            <person name="Kotroba L."/>
            <person name="Nouioui I."/>
            <person name="Neumann-Schaal M."/>
            <person name="Mast Y."/>
            <person name="Chronakova A."/>
        </authorList>
    </citation>
    <scope>NUCLEOTIDE SEQUENCE [LARGE SCALE GENOMIC DNA]</scope>
    <source>
        <strain evidence="2 3">BCCO 10_0061</strain>
    </source>
</reference>